<dbReference type="NCBIfam" id="TIGR02727">
    <property type="entry name" value="MTHFS_bact"/>
    <property type="match status" value="1"/>
</dbReference>
<dbReference type="Gene3D" id="3.40.50.10420">
    <property type="entry name" value="NagB/RpiA/CoA transferase-like"/>
    <property type="match status" value="1"/>
</dbReference>
<evidence type="ECO:0000256" key="1">
    <source>
        <dbReference type="ARBA" id="ARBA00010638"/>
    </source>
</evidence>
<evidence type="ECO:0000256" key="3">
    <source>
        <dbReference type="ARBA" id="ARBA00022840"/>
    </source>
</evidence>
<organism evidence="5 6">
    <name type="scientific">Fusibacter paucivorans</name>
    <dbReference type="NCBI Taxonomy" id="76009"/>
    <lineage>
        <taxon>Bacteria</taxon>
        <taxon>Bacillati</taxon>
        <taxon>Bacillota</taxon>
        <taxon>Clostridia</taxon>
        <taxon>Eubacteriales</taxon>
        <taxon>Eubacteriales Family XII. Incertae Sedis</taxon>
        <taxon>Fusibacter</taxon>
    </lineage>
</organism>
<keyword evidence="3 4" id="KW-0067">ATP-binding</keyword>
<accession>A0ABS5PQ07</accession>
<dbReference type="GO" id="GO:0030272">
    <property type="term" value="F:5-formyltetrahydrofolate cyclo-ligase activity"/>
    <property type="evidence" value="ECO:0007669"/>
    <property type="project" value="UniProtKB-EC"/>
</dbReference>
<comment type="similarity">
    <text evidence="1 4">Belongs to the 5-formyltetrahydrofolate cyclo-ligase family.</text>
</comment>
<dbReference type="Pfam" id="PF01812">
    <property type="entry name" value="5-FTHF_cyc-lig"/>
    <property type="match status" value="1"/>
</dbReference>
<name>A0ABS5PQ07_9FIRM</name>
<comment type="cofactor">
    <cofactor evidence="4">
        <name>Mg(2+)</name>
        <dbReference type="ChEBI" id="CHEBI:18420"/>
    </cofactor>
</comment>
<evidence type="ECO:0000256" key="4">
    <source>
        <dbReference type="RuleBase" id="RU361279"/>
    </source>
</evidence>
<reference evidence="5 6" key="1">
    <citation type="submission" date="2021-05" db="EMBL/GenBank/DDBJ databases">
        <title>Fusibacter ferrireducens sp. nov., an anaerobic, sulfur- and Fe-reducing bacterium isolated from the mangrove sediment.</title>
        <authorList>
            <person name="Qiu D."/>
        </authorList>
    </citation>
    <scope>NUCLEOTIDE SEQUENCE [LARGE SCALE GENOMIC DNA]</scope>
    <source>
        <strain evidence="5 6">DSM 12116</strain>
    </source>
</reference>
<dbReference type="EC" id="6.3.3.2" evidence="4"/>
<evidence type="ECO:0000256" key="2">
    <source>
        <dbReference type="ARBA" id="ARBA00022741"/>
    </source>
</evidence>
<sequence>MDKKQLRQQVITARNSLDVERRLALSKQIQQKVLSLPAFKFARAAAGFVDFRNEVYMRPILESILQANMPLMLPRISDDGKQMIFYQVNTLEHLKTSRLGIKEPDPSRCELGDPQQLSIVLTPGVAFTQDGYRLGYGGGYYDRFFQTISEDVQRVGLAFELQMLPEIPHESHDIRVHCVVTEQHIYEVSFK</sequence>
<dbReference type="PIRSF" id="PIRSF006806">
    <property type="entry name" value="FTHF_cligase"/>
    <property type="match status" value="1"/>
</dbReference>
<keyword evidence="2 4" id="KW-0547">Nucleotide-binding</keyword>
<keyword evidence="6" id="KW-1185">Reference proteome</keyword>
<keyword evidence="4" id="KW-0479">Metal-binding</keyword>
<dbReference type="RefSeq" id="WP_213236849.1">
    <property type="nucleotide sequence ID" value="NZ_JAHBCL010000015.1"/>
</dbReference>
<evidence type="ECO:0000313" key="5">
    <source>
        <dbReference type="EMBL" id="MBS7526987.1"/>
    </source>
</evidence>
<keyword evidence="4" id="KW-0460">Magnesium</keyword>
<comment type="caution">
    <text evidence="5">The sequence shown here is derived from an EMBL/GenBank/DDBJ whole genome shotgun (WGS) entry which is preliminary data.</text>
</comment>
<keyword evidence="5" id="KW-0436">Ligase</keyword>
<dbReference type="InterPro" id="IPR002698">
    <property type="entry name" value="FTHF_cligase"/>
</dbReference>
<dbReference type="InterPro" id="IPR024185">
    <property type="entry name" value="FTHF_cligase-like_sf"/>
</dbReference>
<gene>
    <name evidence="5" type="ORF">KHM83_09875</name>
</gene>
<comment type="catalytic activity">
    <reaction evidence="4">
        <text>(6S)-5-formyl-5,6,7,8-tetrahydrofolate + ATP = (6R)-5,10-methenyltetrahydrofolate + ADP + phosphate</text>
        <dbReference type="Rhea" id="RHEA:10488"/>
        <dbReference type="ChEBI" id="CHEBI:30616"/>
        <dbReference type="ChEBI" id="CHEBI:43474"/>
        <dbReference type="ChEBI" id="CHEBI:57455"/>
        <dbReference type="ChEBI" id="CHEBI:57457"/>
        <dbReference type="ChEBI" id="CHEBI:456216"/>
        <dbReference type="EC" id="6.3.3.2"/>
    </reaction>
</comment>
<protein>
    <recommendedName>
        <fullName evidence="4">5-formyltetrahydrofolate cyclo-ligase</fullName>
        <ecNumber evidence="4">6.3.3.2</ecNumber>
    </recommendedName>
</protein>
<dbReference type="PANTHER" id="PTHR23407:SF1">
    <property type="entry name" value="5-FORMYLTETRAHYDROFOLATE CYCLO-LIGASE"/>
    <property type="match status" value="1"/>
</dbReference>
<dbReference type="EMBL" id="JAHBCL010000015">
    <property type="protein sequence ID" value="MBS7526987.1"/>
    <property type="molecule type" value="Genomic_DNA"/>
</dbReference>
<dbReference type="PANTHER" id="PTHR23407">
    <property type="entry name" value="ATPASE INHIBITOR/5-FORMYLTETRAHYDROFOLATE CYCLO-LIGASE"/>
    <property type="match status" value="1"/>
</dbReference>
<evidence type="ECO:0000313" key="6">
    <source>
        <dbReference type="Proteomes" id="UP000746471"/>
    </source>
</evidence>
<dbReference type="InterPro" id="IPR037171">
    <property type="entry name" value="NagB/RpiA_transferase-like"/>
</dbReference>
<proteinExistence type="inferred from homology"/>
<dbReference type="SUPFAM" id="SSF100950">
    <property type="entry name" value="NagB/RpiA/CoA transferase-like"/>
    <property type="match status" value="1"/>
</dbReference>
<dbReference type="Proteomes" id="UP000746471">
    <property type="component" value="Unassembled WGS sequence"/>
</dbReference>